<dbReference type="Pfam" id="PF08668">
    <property type="entry name" value="HDOD"/>
    <property type="match status" value="1"/>
</dbReference>
<protein>
    <submittedName>
        <fullName evidence="2">Diguanylate phosphodiesterase</fullName>
    </submittedName>
</protein>
<evidence type="ECO:0000259" key="1">
    <source>
        <dbReference type="PROSITE" id="PS51833"/>
    </source>
</evidence>
<sequence>MNATSTTGNASPRPLRVRDFFLARQPILDRGQSLVAYELLFRNADTNAANVTSDLSATAAVIAHTSQLGIEKVIGESLGYLNVDAAVLMSDIFQFLPKEKVVLEIVETTKATPEIIERIQFLVKQGFRFALDDVITDNEDVQKLLPLADIVKIDLRDMPLSALLKLTPKFRLAKKKLLAEKVENREQFDTCLELGFDYFQGYYFAKPAILSGKKLSPSQLAIMKLMTQVTSDADNSEIEHSIKQDVSLCFNLLRLVNAPAIGVRHRIDSVSQALLVLGRHQLQRWLQIMLYAEPCKKGQSMTPLLTLAATRGKLLELIAHRIEPHQRHIGDTAFTVGIMSLMDTLFSMPMQEILEQVAVVDAVSDALLHRTGRYGDMLRLAEHMERIEEAGSMLEDLVGKLGLSSNDLNDLQLSAFEWGDIVARNAA</sequence>
<dbReference type="SUPFAM" id="SSF141868">
    <property type="entry name" value="EAL domain-like"/>
    <property type="match status" value="1"/>
</dbReference>
<dbReference type="Gene3D" id="1.10.3210.10">
    <property type="entry name" value="Hypothetical protein af1432"/>
    <property type="match status" value="1"/>
</dbReference>
<dbReference type="InterPro" id="IPR001633">
    <property type="entry name" value="EAL_dom"/>
</dbReference>
<dbReference type="Proteomes" id="UP000031572">
    <property type="component" value="Unassembled WGS sequence"/>
</dbReference>
<dbReference type="RefSeq" id="WP_040041713.1">
    <property type="nucleotide sequence ID" value="NZ_JWJG01000028.1"/>
</dbReference>
<gene>
    <name evidence="2" type="ORF">TSA66_23175</name>
</gene>
<dbReference type="OrthoDB" id="9804751at2"/>
<feature type="domain" description="HDOD" evidence="1">
    <location>
        <begin position="215"/>
        <end position="407"/>
    </location>
</feature>
<dbReference type="SUPFAM" id="SSF109604">
    <property type="entry name" value="HD-domain/PDEase-like"/>
    <property type="match status" value="1"/>
</dbReference>
<dbReference type="STRING" id="709839.TSA66_23175"/>
<comment type="caution">
    <text evidence="2">The sequence shown here is derived from an EMBL/GenBank/DDBJ whole genome shotgun (WGS) entry which is preliminary data.</text>
</comment>
<dbReference type="EMBL" id="JWJG01000028">
    <property type="protein sequence ID" value="KIF83082.1"/>
    <property type="molecule type" value="Genomic_DNA"/>
</dbReference>
<dbReference type="AlphaFoldDB" id="A0A0C1YR48"/>
<accession>A0A0C1YR48</accession>
<name>A0A0C1YR48_9BURK</name>
<dbReference type="PROSITE" id="PS51833">
    <property type="entry name" value="HDOD"/>
    <property type="match status" value="1"/>
</dbReference>
<dbReference type="PANTHER" id="PTHR33525">
    <property type="match status" value="1"/>
</dbReference>
<dbReference type="Pfam" id="PF00563">
    <property type="entry name" value="EAL"/>
    <property type="match status" value="1"/>
</dbReference>
<reference evidence="2 3" key="1">
    <citation type="submission" date="2014-12" db="EMBL/GenBank/DDBJ databases">
        <title>Denitrispirillum autotrophicum gen. nov., sp. nov., Denitrifying, Facultatively Autotrophic Bacteria Isolated from Rice Paddy Soil.</title>
        <authorList>
            <person name="Ishii S."/>
            <person name="Ashida N."/>
            <person name="Ohno H."/>
            <person name="Otsuka S."/>
            <person name="Yokota A."/>
            <person name="Senoo K."/>
        </authorList>
    </citation>
    <scope>NUCLEOTIDE SEQUENCE [LARGE SCALE GENOMIC DNA]</scope>
    <source>
        <strain evidence="2 3">TSA66</strain>
    </source>
</reference>
<evidence type="ECO:0000313" key="2">
    <source>
        <dbReference type="EMBL" id="KIF83082.1"/>
    </source>
</evidence>
<dbReference type="InterPro" id="IPR052340">
    <property type="entry name" value="RNase_Y/CdgJ"/>
</dbReference>
<dbReference type="PIRSF" id="PIRSF003180">
    <property type="entry name" value="DiGMPpdiest_YuxH"/>
    <property type="match status" value="1"/>
</dbReference>
<dbReference type="InterPro" id="IPR035919">
    <property type="entry name" value="EAL_sf"/>
</dbReference>
<dbReference type="SMART" id="SM00052">
    <property type="entry name" value="EAL"/>
    <property type="match status" value="1"/>
</dbReference>
<dbReference type="InterPro" id="IPR014408">
    <property type="entry name" value="dGMP_Pdiesterase_EAL/HD-GYP"/>
</dbReference>
<dbReference type="Gene3D" id="3.20.20.450">
    <property type="entry name" value="EAL domain"/>
    <property type="match status" value="1"/>
</dbReference>
<keyword evidence="3" id="KW-1185">Reference proteome</keyword>
<organism evidence="2 3">
    <name type="scientific">Noviherbaspirillum autotrophicum</name>
    <dbReference type="NCBI Taxonomy" id="709839"/>
    <lineage>
        <taxon>Bacteria</taxon>
        <taxon>Pseudomonadati</taxon>
        <taxon>Pseudomonadota</taxon>
        <taxon>Betaproteobacteria</taxon>
        <taxon>Burkholderiales</taxon>
        <taxon>Oxalobacteraceae</taxon>
        <taxon>Noviherbaspirillum</taxon>
    </lineage>
</organism>
<proteinExistence type="predicted"/>
<evidence type="ECO:0000313" key="3">
    <source>
        <dbReference type="Proteomes" id="UP000031572"/>
    </source>
</evidence>
<dbReference type="InterPro" id="IPR013976">
    <property type="entry name" value="HDOD"/>
</dbReference>
<dbReference type="PANTHER" id="PTHR33525:SF4">
    <property type="entry name" value="CYCLIC DI-GMP PHOSPHODIESTERASE CDGJ"/>
    <property type="match status" value="1"/>
</dbReference>